<feature type="chain" id="PRO_5046475648" evidence="1">
    <location>
        <begin position="24"/>
        <end position="168"/>
    </location>
</feature>
<feature type="signal peptide" evidence="1">
    <location>
        <begin position="1"/>
        <end position="23"/>
    </location>
</feature>
<dbReference type="PROSITE" id="PS51257">
    <property type="entry name" value="PROKAR_LIPOPROTEIN"/>
    <property type="match status" value="1"/>
</dbReference>
<keyword evidence="1" id="KW-0732">Signal</keyword>
<feature type="domain" description="DUF6692" evidence="2">
    <location>
        <begin position="8"/>
        <end position="164"/>
    </location>
</feature>
<accession>A0ABV3RA02</accession>
<name>A0ABV3RA02_9SPHN</name>
<dbReference type="EMBL" id="JBFNXR010000021">
    <property type="protein sequence ID" value="MEW9854911.1"/>
    <property type="molecule type" value="Genomic_DNA"/>
</dbReference>
<sequence>MNRNGGLLCSLTMLMLCACNSNTAPGNDREAQLDSAPMPASVVPASQALSGIATEAVQAETMTATEIASLGGAEGRCLIRLTRVGLPSFVLDERHGTGAIKLNNKLIPLQAEPGGHYYSDGDLRVVIRPVDQQLAKEVFREVDMIVMLPGAKDELGYRGYEDCSQAPE</sequence>
<dbReference type="RefSeq" id="WP_367771699.1">
    <property type="nucleotide sequence ID" value="NZ_JBFNXR010000021.1"/>
</dbReference>
<comment type="caution">
    <text evidence="3">The sequence shown here is derived from an EMBL/GenBank/DDBJ whole genome shotgun (WGS) entry which is preliminary data.</text>
</comment>
<protein>
    <submittedName>
        <fullName evidence="3">DUF6692 family protein</fullName>
    </submittedName>
</protein>
<dbReference type="InterPro" id="IPR046514">
    <property type="entry name" value="DUF6692"/>
</dbReference>
<evidence type="ECO:0000256" key="1">
    <source>
        <dbReference type="SAM" id="SignalP"/>
    </source>
</evidence>
<organism evidence="3 4">
    <name type="scientific">Novosphingobium rhizovicinum</name>
    <dbReference type="NCBI Taxonomy" id="3228928"/>
    <lineage>
        <taxon>Bacteria</taxon>
        <taxon>Pseudomonadati</taxon>
        <taxon>Pseudomonadota</taxon>
        <taxon>Alphaproteobacteria</taxon>
        <taxon>Sphingomonadales</taxon>
        <taxon>Sphingomonadaceae</taxon>
        <taxon>Novosphingobium</taxon>
    </lineage>
</organism>
<reference evidence="3 4" key="1">
    <citation type="submission" date="2024-06" db="EMBL/GenBank/DDBJ databases">
        <title>Novosphingobium rhizovicinus M1R2S20.</title>
        <authorList>
            <person name="Sun J.-Q."/>
        </authorList>
    </citation>
    <scope>NUCLEOTIDE SEQUENCE [LARGE SCALE GENOMIC DNA]</scope>
    <source>
        <strain evidence="3 4">M1R2S20</strain>
    </source>
</reference>
<evidence type="ECO:0000313" key="4">
    <source>
        <dbReference type="Proteomes" id="UP001556118"/>
    </source>
</evidence>
<evidence type="ECO:0000259" key="2">
    <source>
        <dbReference type="Pfam" id="PF20402"/>
    </source>
</evidence>
<evidence type="ECO:0000313" key="3">
    <source>
        <dbReference type="EMBL" id="MEW9854911.1"/>
    </source>
</evidence>
<keyword evidence="4" id="KW-1185">Reference proteome</keyword>
<dbReference type="Pfam" id="PF20402">
    <property type="entry name" value="DUF6692"/>
    <property type="match status" value="1"/>
</dbReference>
<proteinExistence type="predicted"/>
<dbReference type="Proteomes" id="UP001556118">
    <property type="component" value="Unassembled WGS sequence"/>
</dbReference>
<gene>
    <name evidence="3" type="ORF">ABUH87_06925</name>
</gene>